<gene>
    <name evidence="2" type="ORF">FHS29_003052</name>
</gene>
<dbReference type="Proteomes" id="UP000547510">
    <property type="component" value="Unassembled WGS sequence"/>
</dbReference>
<evidence type="ECO:0000313" key="2">
    <source>
        <dbReference type="EMBL" id="MBB5956466.1"/>
    </source>
</evidence>
<reference evidence="2 3" key="1">
    <citation type="submission" date="2020-08" db="EMBL/GenBank/DDBJ databases">
        <title>Genomic Encyclopedia of Type Strains, Phase III (KMG-III): the genomes of soil and plant-associated and newly described type strains.</title>
        <authorList>
            <person name="Whitman W."/>
        </authorList>
    </citation>
    <scope>NUCLEOTIDE SEQUENCE [LARGE SCALE GENOMIC DNA]</scope>
    <source>
        <strain evidence="2 3">CECT 8640</strain>
    </source>
</reference>
<protein>
    <submittedName>
        <fullName evidence="2">Sulfur carrier protein ThiS</fullName>
    </submittedName>
</protein>
<proteinExistence type="predicted"/>
<name>A0A841CLM3_9PSEU</name>
<keyword evidence="3" id="KW-1185">Reference proteome</keyword>
<dbReference type="EMBL" id="JACHJN010000004">
    <property type="protein sequence ID" value="MBB5956466.1"/>
    <property type="molecule type" value="Genomic_DNA"/>
</dbReference>
<organism evidence="2 3">
    <name type="scientific">Saccharothrix tamanrassetensis</name>
    <dbReference type="NCBI Taxonomy" id="1051531"/>
    <lineage>
        <taxon>Bacteria</taxon>
        <taxon>Bacillati</taxon>
        <taxon>Actinomycetota</taxon>
        <taxon>Actinomycetes</taxon>
        <taxon>Pseudonocardiales</taxon>
        <taxon>Pseudonocardiaceae</taxon>
        <taxon>Saccharothrix</taxon>
    </lineage>
</organism>
<comment type="caution">
    <text evidence="2">The sequence shown here is derived from an EMBL/GenBank/DDBJ whole genome shotgun (WGS) entry which is preliminary data.</text>
</comment>
<dbReference type="RefSeq" id="WP_184691255.1">
    <property type="nucleotide sequence ID" value="NZ_JACHJN010000004.1"/>
</dbReference>
<dbReference type="AlphaFoldDB" id="A0A841CLM3"/>
<evidence type="ECO:0000256" key="1">
    <source>
        <dbReference type="SAM" id="Coils"/>
    </source>
</evidence>
<sequence>MISHASVVPAQRSGDGVSEVAAVTAMERYKEIVGLAAESAERMREADRERVRDLLARLAASQDRVAELVEQEVLTRAGVRLLWEAAGEVLWEERWMQLSPVPRPDESVPPRDQREYLMAMDVAYQALEDTLQKRGLLWRKSS</sequence>
<feature type="coiled-coil region" evidence="1">
    <location>
        <begin position="37"/>
        <end position="71"/>
    </location>
</feature>
<keyword evidence="1" id="KW-0175">Coiled coil</keyword>
<accession>A0A841CLM3</accession>
<evidence type="ECO:0000313" key="3">
    <source>
        <dbReference type="Proteomes" id="UP000547510"/>
    </source>
</evidence>